<dbReference type="PANTHER" id="PTHR34040">
    <property type="entry name" value="FLAGELLAR BIOSYNTHETIC PROTEIN FLIQ"/>
    <property type="match status" value="1"/>
</dbReference>
<gene>
    <name evidence="7" type="primary">fliQ</name>
    <name evidence="8" type="ORF">BTA35_0203470</name>
</gene>
<name>A0A1T1HFH3_OCELI</name>
<dbReference type="GO" id="GO:0009425">
    <property type="term" value="C:bacterial-type flagellum basal body"/>
    <property type="evidence" value="ECO:0007669"/>
    <property type="project" value="UniProtKB-SubCell"/>
</dbReference>
<comment type="caution">
    <text evidence="8">The sequence shown here is derived from an EMBL/GenBank/DDBJ whole genome shotgun (WGS) entry which is preliminary data.</text>
</comment>
<dbReference type="PRINTS" id="PR00952">
    <property type="entry name" value="TYPE3IMQPROT"/>
</dbReference>
<dbReference type="AlphaFoldDB" id="A0A1T1HFH3"/>
<dbReference type="EMBL" id="MTSD02000001">
    <property type="protein sequence ID" value="OOV88566.1"/>
    <property type="molecule type" value="Genomic_DNA"/>
</dbReference>
<keyword evidence="3 7" id="KW-1003">Cell membrane</keyword>
<evidence type="ECO:0000313" key="9">
    <source>
        <dbReference type="Proteomes" id="UP000190064"/>
    </source>
</evidence>
<dbReference type="PANTHER" id="PTHR34040:SF8">
    <property type="entry name" value="FLAGELLAR BIOSYNTHETIC PROTEIN FLIQ"/>
    <property type="match status" value="1"/>
</dbReference>
<feature type="transmembrane region" description="Helical" evidence="7">
    <location>
        <begin position="51"/>
        <end position="70"/>
    </location>
</feature>
<comment type="similarity">
    <text evidence="2 7">Belongs to the FliQ/MopD/SpaQ family.</text>
</comment>
<accession>A0A1T1HFH3</accession>
<protein>
    <recommendedName>
        <fullName evidence="7">Flagellar biosynthetic protein FliQ</fullName>
    </recommendedName>
</protein>
<dbReference type="GO" id="GO:0044780">
    <property type="term" value="P:bacterial-type flagellum assembly"/>
    <property type="evidence" value="ECO:0007669"/>
    <property type="project" value="InterPro"/>
</dbReference>
<dbReference type="RefSeq" id="WP_077243004.1">
    <property type="nucleotide sequence ID" value="NZ_FXTS01000001.1"/>
</dbReference>
<dbReference type="Proteomes" id="UP000190064">
    <property type="component" value="Unassembled WGS sequence"/>
</dbReference>
<evidence type="ECO:0000313" key="8">
    <source>
        <dbReference type="EMBL" id="OOV88566.1"/>
    </source>
</evidence>
<evidence type="ECO:0000256" key="7">
    <source>
        <dbReference type="RuleBase" id="RU364090"/>
    </source>
</evidence>
<evidence type="ECO:0000256" key="6">
    <source>
        <dbReference type="ARBA" id="ARBA00023136"/>
    </source>
</evidence>
<reference evidence="8" key="1">
    <citation type="submission" date="2017-02" db="EMBL/GenBank/DDBJ databases">
        <title>Draft Genome Sequence of the Salt Water Bacterium Oceanospirillum linum ATCC 11336.</title>
        <authorList>
            <person name="Trachtenberg A.M."/>
            <person name="Carney J.G."/>
            <person name="Linnane J.D."/>
            <person name="Rheaume B.A."/>
            <person name="Pitts N.L."/>
            <person name="Mykles D.L."/>
            <person name="Maclea K.S."/>
        </authorList>
    </citation>
    <scope>NUCLEOTIDE SEQUENCE [LARGE SCALE GENOMIC DNA]</scope>
    <source>
        <strain evidence="8">ATCC 11336</strain>
    </source>
</reference>
<dbReference type="NCBIfam" id="TIGR01402">
    <property type="entry name" value="fliQ"/>
    <property type="match status" value="1"/>
</dbReference>
<comment type="subcellular location">
    <subcellularLocation>
        <location evidence="1 7">Cell membrane</location>
        <topology evidence="1">Multi-pass membrane protein</topology>
    </subcellularLocation>
    <subcellularLocation>
        <location evidence="7">Bacterial flagellum basal body</location>
    </subcellularLocation>
</comment>
<evidence type="ECO:0000256" key="2">
    <source>
        <dbReference type="ARBA" id="ARBA00006156"/>
    </source>
</evidence>
<dbReference type="PIRSF" id="PIRSF004669">
    <property type="entry name" value="FliQ"/>
    <property type="match status" value="1"/>
</dbReference>
<dbReference type="STRING" id="966.BTA35_0203470"/>
<evidence type="ECO:0000256" key="4">
    <source>
        <dbReference type="ARBA" id="ARBA00022692"/>
    </source>
</evidence>
<dbReference type="InterPro" id="IPR002191">
    <property type="entry name" value="Bac_export_3"/>
</dbReference>
<keyword evidence="5 7" id="KW-1133">Transmembrane helix</keyword>
<keyword evidence="9" id="KW-1185">Reference proteome</keyword>
<sequence>MTPSVVVDILREAMFLIMLIVAVMVVPSLLVGLVISVFQAATQINEQTLSFLPRLFATLLAIVIAGPWMVRSLVEFATRLYANIPFLIG</sequence>
<dbReference type="InterPro" id="IPR006305">
    <property type="entry name" value="FliQ"/>
</dbReference>
<keyword evidence="4 7" id="KW-0812">Transmembrane</keyword>
<keyword evidence="8" id="KW-0282">Flagellum</keyword>
<feature type="transmembrane region" description="Helical" evidence="7">
    <location>
        <begin position="13"/>
        <end position="39"/>
    </location>
</feature>
<evidence type="ECO:0000256" key="3">
    <source>
        <dbReference type="ARBA" id="ARBA00022475"/>
    </source>
</evidence>
<evidence type="ECO:0000256" key="1">
    <source>
        <dbReference type="ARBA" id="ARBA00004651"/>
    </source>
</evidence>
<dbReference type="Pfam" id="PF01313">
    <property type="entry name" value="Bac_export_3"/>
    <property type="match status" value="1"/>
</dbReference>
<comment type="function">
    <text evidence="7">Role in flagellar biosynthesis.</text>
</comment>
<keyword evidence="7" id="KW-0975">Bacterial flagellum</keyword>
<dbReference type="GO" id="GO:0009306">
    <property type="term" value="P:protein secretion"/>
    <property type="evidence" value="ECO:0007669"/>
    <property type="project" value="InterPro"/>
</dbReference>
<evidence type="ECO:0000256" key="5">
    <source>
        <dbReference type="ARBA" id="ARBA00022989"/>
    </source>
</evidence>
<keyword evidence="6 7" id="KW-0472">Membrane</keyword>
<dbReference type="GO" id="GO:0005886">
    <property type="term" value="C:plasma membrane"/>
    <property type="evidence" value="ECO:0007669"/>
    <property type="project" value="UniProtKB-SubCell"/>
</dbReference>
<keyword evidence="8" id="KW-0966">Cell projection</keyword>
<organism evidence="8 9">
    <name type="scientific">Oceanospirillum linum</name>
    <dbReference type="NCBI Taxonomy" id="966"/>
    <lineage>
        <taxon>Bacteria</taxon>
        <taxon>Pseudomonadati</taxon>
        <taxon>Pseudomonadota</taxon>
        <taxon>Gammaproteobacteria</taxon>
        <taxon>Oceanospirillales</taxon>
        <taxon>Oceanospirillaceae</taxon>
        <taxon>Oceanospirillum</taxon>
    </lineage>
</organism>
<proteinExistence type="inferred from homology"/>
<keyword evidence="8" id="KW-0969">Cilium</keyword>